<feature type="compositionally biased region" description="Low complexity" evidence="1">
    <location>
        <begin position="1"/>
        <end position="21"/>
    </location>
</feature>
<gene>
    <name evidence="2" type="ORF">CEJ86_31160</name>
</gene>
<organism evidence="2 3">
    <name type="scientific">Rhizobium meliloti</name>
    <name type="common">Ensifer meliloti</name>
    <name type="synonym">Sinorhizobium meliloti</name>
    <dbReference type="NCBI Taxonomy" id="382"/>
    <lineage>
        <taxon>Bacteria</taxon>
        <taxon>Pseudomonadati</taxon>
        <taxon>Pseudomonadota</taxon>
        <taxon>Alphaproteobacteria</taxon>
        <taxon>Hyphomicrobiales</taxon>
        <taxon>Rhizobiaceae</taxon>
        <taxon>Sinorhizobium/Ensifer group</taxon>
        <taxon>Sinorhizobium</taxon>
    </lineage>
</organism>
<dbReference type="AlphaFoldDB" id="A0A2J0YTN2"/>
<dbReference type="Proteomes" id="UP000231987">
    <property type="component" value="Unassembled WGS sequence"/>
</dbReference>
<evidence type="ECO:0000313" key="3">
    <source>
        <dbReference type="Proteomes" id="UP000231987"/>
    </source>
</evidence>
<reference evidence="2 3" key="1">
    <citation type="submission" date="2017-06" db="EMBL/GenBank/DDBJ databases">
        <title>Ensifer strains isolated from leguminous trees and herbs display diverse denitrification phenotypes with some acting as strong N2O sinks.</title>
        <authorList>
            <person name="Woliy K."/>
            <person name="Mania D."/>
            <person name="Bakken L.R."/>
            <person name="Frostegard A."/>
        </authorList>
    </citation>
    <scope>NUCLEOTIDE SEQUENCE [LARGE SCALE GENOMIC DNA]</scope>
    <source>
        <strain evidence="2 3">AC50a</strain>
    </source>
</reference>
<dbReference type="RefSeq" id="WP_100674885.1">
    <property type="nucleotide sequence ID" value="NZ_JBKOIL010000007.1"/>
</dbReference>
<proteinExistence type="predicted"/>
<dbReference type="EMBL" id="NJGD01000030">
    <property type="protein sequence ID" value="PJR09330.1"/>
    <property type="molecule type" value="Genomic_DNA"/>
</dbReference>
<protein>
    <submittedName>
        <fullName evidence="2">Uncharacterized protein</fullName>
    </submittedName>
</protein>
<evidence type="ECO:0000256" key="1">
    <source>
        <dbReference type="SAM" id="MobiDB-lite"/>
    </source>
</evidence>
<feature type="region of interest" description="Disordered" evidence="1">
    <location>
        <begin position="1"/>
        <end position="26"/>
    </location>
</feature>
<accession>A0A2J0YTN2</accession>
<evidence type="ECO:0000313" key="2">
    <source>
        <dbReference type="EMBL" id="PJR09330.1"/>
    </source>
</evidence>
<name>A0A2J0YTN2_RHIML</name>
<comment type="caution">
    <text evidence="2">The sequence shown here is derived from an EMBL/GenBank/DDBJ whole genome shotgun (WGS) entry which is preliminary data.</text>
</comment>
<sequence>MKDQSAMPEAEAPDAAGMPAARGEGSPLGSSFLGAVRADFAQHGSEVIARIRDEKPEAYLKLVASVLPKDLSAATGGVDDLSDEQIIDRIRALDAAIRPLLPARKRAGGLRKRVPPAKVQL</sequence>